<accession>A0ABR5EBX5</accession>
<dbReference type="Proteomes" id="UP000034513">
    <property type="component" value="Unassembled WGS sequence"/>
</dbReference>
<protein>
    <recommendedName>
        <fullName evidence="3">Transcriptional regulator</fullName>
    </recommendedName>
</protein>
<proteinExistence type="predicted"/>
<keyword evidence="2" id="KW-1185">Reference proteome</keyword>
<evidence type="ECO:0000313" key="1">
    <source>
        <dbReference type="EMBL" id="KKW69417.1"/>
    </source>
</evidence>
<reference evidence="1 2" key="1">
    <citation type="submission" date="2015-04" db="EMBL/GenBank/DDBJ databases">
        <title>Evaluation of non-dairy Lactococcus lactis with potential dairy applications reveals extensive phenotype-genotype disparity.</title>
        <authorList>
            <person name="Cavanagh D."/>
            <person name="Casey A."/>
            <person name="Altermann E."/>
            <person name="Cotter P."/>
            <person name="Fitzgerald G.F."/>
            <person name="McAuliffe O."/>
        </authorList>
    </citation>
    <scope>NUCLEOTIDE SEQUENCE [LARGE SCALE GENOMIC DNA]</scope>
    <source>
        <strain evidence="1 2">DPC6856</strain>
    </source>
</reference>
<comment type="caution">
    <text evidence="1">The sequence shown here is derived from an EMBL/GenBank/DDBJ whole genome shotgun (WGS) entry which is preliminary data.</text>
</comment>
<name>A0ABR5EBX5_LACLC</name>
<gene>
    <name evidence="1" type="ORF">VN93_2984</name>
</gene>
<evidence type="ECO:0000313" key="2">
    <source>
        <dbReference type="Proteomes" id="UP000034513"/>
    </source>
</evidence>
<evidence type="ECO:0008006" key="3">
    <source>
        <dbReference type="Google" id="ProtNLM"/>
    </source>
</evidence>
<organism evidence="1 2">
    <name type="scientific">Lactococcus lactis subsp. cremoris</name>
    <name type="common">Streptococcus cremoris</name>
    <dbReference type="NCBI Taxonomy" id="1359"/>
    <lineage>
        <taxon>Bacteria</taxon>
        <taxon>Bacillati</taxon>
        <taxon>Bacillota</taxon>
        <taxon>Bacilli</taxon>
        <taxon>Lactobacillales</taxon>
        <taxon>Streptococcaceae</taxon>
        <taxon>Lactococcus</taxon>
    </lineage>
</organism>
<dbReference type="RefSeq" id="WP_021212072.1">
    <property type="nucleotide sequence ID" value="NZ_LAVW01000175.1"/>
</dbReference>
<sequence length="79" mass="9099">MTQTPFEKLLKSKGLRTGFIADKLGMTPFMFWHRRQDPANRFKTKEIEMLAEILSVNEKTVFDAVKFSSLSSQKSNKEG</sequence>
<dbReference type="EMBL" id="LAVW01000175">
    <property type="protein sequence ID" value="KKW69417.1"/>
    <property type="molecule type" value="Genomic_DNA"/>
</dbReference>